<dbReference type="PANTHER" id="PTHR38039:SF1">
    <property type="entry name" value="TOXIN YOEB"/>
    <property type="match status" value="1"/>
</dbReference>
<protein>
    <recommendedName>
        <fullName evidence="6">Putative mRNA interferase YoeB</fullName>
    </recommendedName>
</protein>
<evidence type="ECO:0000256" key="6">
    <source>
        <dbReference type="ARBA" id="ARBA00030388"/>
    </source>
</evidence>
<evidence type="ECO:0000256" key="2">
    <source>
        <dbReference type="ARBA" id="ARBA00022649"/>
    </source>
</evidence>
<dbReference type="GO" id="GO:0004519">
    <property type="term" value="F:endonuclease activity"/>
    <property type="evidence" value="ECO:0007669"/>
    <property type="project" value="UniProtKB-KW"/>
</dbReference>
<evidence type="ECO:0000256" key="3">
    <source>
        <dbReference type="ARBA" id="ARBA00022722"/>
    </source>
</evidence>
<dbReference type="Pfam" id="PF06769">
    <property type="entry name" value="YoeB_toxin"/>
    <property type="match status" value="1"/>
</dbReference>
<dbReference type="InterPro" id="IPR009614">
    <property type="entry name" value="YoeB_toxin"/>
</dbReference>
<keyword evidence="4" id="KW-0255">Endonuclease</keyword>
<dbReference type="Gene3D" id="3.30.2310.20">
    <property type="entry name" value="RelE-like"/>
    <property type="match status" value="1"/>
</dbReference>
<keyword evidence="5" id="KW-0378">Hydrolase</keyword>
<name>A0A6S6U7U0_9BACT</name>
<keyword evidence="2" id="KW-1277">Toxin-antitoxin system</keyword>
<dbReference type="AlphaFoldDB" id="A0A6S6U7U0"/>
<evidence type="ECO:0000313" key="7">
    <source>
        <dbReference type="EMBL" id="CAA6827748.1"/>
    </source>
</evidence>
<dbReference type="GO" id="GO:0016787">
    <property type="term" value="F:hydrolase activity"/>
    <property type="evidence" value="ECO:0007669"/>
    <property type="project" value="UniProtKB-KW"/>
</dbReference>
<sequence>MADIGKLKKESPKLPTKIWELIANIIQTPFTGKGKPEPLKGDLQGWWSRRVDQKHRLIYKYEEEIISLASCYGHYNDK</sequence>
<dbReference type="InterPro" id="IPR035093">
    <property type="entry name" value="RelE/ParE_toxin_dom_sf"/>
</dbReference>
<evidence type="ECO:0000256" key="4">
    <source>
        <dbReference type="ARBA" id="ARBA00022759"/>
    </source>
</evidence>
<accession>A0A6S6U7U0</accession>
<evidence type="ECO:0000256" key="5">
    <source>
        <dbReference type="ARBA" id="ARBA00022801"/>
    </source>
</evidence>
<dbReference type="SUPFAM" id="SSF143011">
    <property type="entry name" value="RelE-like"/>
    <property type="match status" value="1"/>
</dbReference>
<evidence type="ECO:0000256" key="1">
    <source>
        <dbReference type="ARBA" id="ARBA00008172"/>
    </source>
</evidence>
<dbReference type="GO" id="GO:0006401">
    <property type="term" value="P:RNA catabolic process"/>
    <property type="evidence" value="ECO:0007669"/>
    <property type="project" value="InterPro"/>
</dbReference>
<reference evidence="7" key="1">
    <citation type="submission" date="2020-01" db="EMBL/GenBank/DDBJ databases">
        <authorList>
            <person name="Meier V. D."/>
            <person name="Meier V D."/>
        </authorList>
    </citation>
    <scope>NUCLEOTIDE SEQUENCE</scope>
    <source>
        <strain evidence="7">HLG_WM_MAG_01</strain>
    </source>
</reference>
<dbReference type="NCBIfam" id="TIGR02116">
    <property type="entry name" value="toxin_Txe_YoeB"/>
    <property type="match status" value="1"/>
</dbReference>
<gene>
    <name evidence="7" type="ORF">HELGO_WM66058</name>
</gene>
<dbReference type="EMBL" id="CACVAS010000162">
    <property type="protein sequence ID" value="CAA6827748.1"/>
    <property type="molecule type" value="Genomic_DNA"/>
</dbReference>
<organism evidence="7">
    <name type="scientific">uncultured Sulfurovum sp</name>
    <dbReference type="NCBI Taxonomy" id="269237"/>
    <lineage>
        <taxon>Bacteria</taxon>
        <taxon>Pseudomonadati</taxon>
        <taxon>Campylobacterota</taxon>
        <taxon>Epsilonproteobacteria</taxon>
        <taxon>Campylobacterales</taxon>
        <taxon>Sulfurovaceae</taxon>
        <taxon>Sulfurovum</taxon>
        <taxon>environmental samples</taxon>
    </lineage>
</organism>
<dbReference type="PANTHER" id="PTHR38039">
    <property type="entry name" value="TOXIN YOEB"/>
    <property type="match status" value="1"/>
</dbReference>
<keyword evidence="3" id="KW-0540">Nuclease</keyword>
<comment type="similarity">
    <text evidence="1">Belongs to the YoeB family.</text>
</comment>
<proteinExistence type="inferred from homology"/>